<comment type="caution">
    <text evidence="1">The sequence shown here is derived from an EMBL/GenBank/DDBJ whole genome shotgun (WGS) entry which is preliminary data.</text>
</comment>
<organism evidence="1 2">
    <name type="scientific">Trifolium medium</name>
    <dbReference type="NCBI Taxonomy" id="97028"/>
    <lineage>
        <taxon>Eukaryota</taxon>
        <taxon>Viridiplantae</taxon>
        <taxon>Streptophyta</taxon>
        <taxon>Embryophyta</taxon>
        <taxon>Tracheophyta</taxon>
        <taxon>Spermatophyta</taxon>
        <taxon>Magnoliopsida</taxon>
        <taxon>eudicotyledons</taxon>
        <taxon>Gunneridae</taxon>
        <taxon>Pentapetalae</taxon>
        <taxon>rosids</taxon>
        <taxon>fabids</taxon>
        <taxon>Fabales</taxon>
        <taxon>Fabaceae</taxon>
        <taxon>Papilionoideae</taxon>
        <taxon>50 kb inversion clade</taxon>
        <taxon>NPAAA clade</taxon>
        <taxon>Hologalegina</taxon>
        <taxon>IRL clade</taxon>
        <taxon>Trifolieae</taxon>
        <taxon>Trifolium</taxon>
    </lineage>
</organism>
<name>A0A392UY60_9FABA</name>
<protein>
    <submittedName>
        <fullName evidence="1">Uncharacterized protein</fullName>
    </submittedName>
</protein>
<accession>A0A392UY60</accession>
<dbReference type="EMBL" id="LXQA010965744">
    <property type="protein sequence ID" value="MCI79090.1"/>
    <property type="molecule type" value="Genomic_DNA"/>
</dbReference>
<evidence type="ECO:0000313" key="2">
    <source>
        <dbReference type="Proteomes" id="UP000265520"/>
    </source>
</evidence>
<dbReference type="Proteomes" id="UP000265520">
    <property type="component" value="Unassembled WGS sequence"/>
</dbReference>
<feature type="non-terminal residue" evidence="1">
    <location>
        <position position="1"/>
    </location>
</feature>
<keyword evidence="2" id="KW-1185">Reference proteome</keyword>
<sequence>AKQGEVELRRVEVKEFLLKFWCSRTCAPHRGTGALRHCENKQ</sequence>
<reference evidence="1 2" key="1">
    <citation type="journal article" date="2018" name="Front. Plant Sci.">
        <title>Red Clover (Trifolium pratense) and Zigzag Clover (T. medium) - A Picture of Genomic Similarities and Differences.</title>
        <authorList>
            <person name="Dluhosova J."/>
            <person name="Istvanek J."/>
            <person name="Nedelnik J."/>
            <person name="Repkova J."/>
        </authorList>
    </citation>
    <scope>NUCLEOTIDE SEQUENCE [LARGE SCALE GENOMIC DNA]</scope>
    <source>
        <strain evidence="2">cv. 10/8</strain>
        <tissue evidence="1">Leaf</tissue>
    </source>
</reference>
<gene>
    <name evidence="1" type="ORF">A2U01_0100361</name>
</gene>
<proteinExistence type="predicted"/>
<dbReference type="AlphaFoldDB" id="A0A392UY60"/>
<evidence type="ECO:0000313" key="1">
    <source>
        <dbReference type="EMBL" id="MCI79090.1"/>
    </source>
</evidence>